<dbReference type="CDD" id="cd03323">
    <property type="entry name" value="D-glucarate_dehydratase"/>
    <property type="match status" value="1"/>
</dbReference>
<dbReference type="InterPro" id="IPR013342">
    <property type="entry name" value="Mandelate_racemase_C"/>
</dbReference>
<dbReference type="Proteomes" id="UP001499854">
    <property type="component" value="Unassembled WGS sequence"/>
</dbReference>
<evidence type="ECO:0000313" key="11">
    <source>
        <dbReference type="Proteomes" id="UP001499854"/>
    </source>
</evidence>
<dbReference type="InterPro" id="IPR036849">
    <property type="entry name" value="Enolase-like_C_sf"/>
</dbReference>
<reference evidence="11" key="1">
    <citation type="journal article" date="2019" name="Int. J. Syst. Evol. Microbiol.">
        <title>The Global Catalogue of Microorganisms (GCM) 10K type strain sequencing project: providing services to taxonomists for standard genome sequencing and annotation.</title>
        <authorList>
            <consortium name="The Broad Institute Genomics Platform"/>
            <consortium name="The Broad Institute Genome Sequencing Center for Infectious Disease"/>
            <person name="Wu L."/>
            <person name="Ma J."/>
        </authorList>
    </citation>
    <scope>NUCLEOTIDE SEQUENCE [LARGE SCALE GENOMIC DNA]</scope>
    <source>
        <strain evidence="11">JCM 16013</strain>
    </source>
</reference>
<evidence type="ECO:0000259" key="9">
    <source>
        <dbReference type="SMART" id="SM00922"/>
    </source>
</evidence>
<evidence type="ECO:0000256" key="1">
    <source>
        <dbReference type="ARBA" id="ARBA00001426"/>
    </source>
</evidence>
<dbReference type="SUPFAM" id="SSF54826">
    <property type="entry name" value="Enolase N-terminal domain-like"/>
    <property type="match status" value="1"/>
</dbReference>
<protein>
    <recommendedName>
        <fullName evidence="5">glucarate dehydratase</fullName>
        <ecNumber evidence="5">4.2.1.40</ecNumber>
    </recommendedName>
</protein>
<keyword evidence="6" id="KW-0479">Metal-binding</keyword>
<comment type="pathway">
    <text evidence="3">Carbohydrate acid metabolism; D-glucarate degradation; 2,5-dioxopentanoate from D-glucarate: step 1/2.</text>
</comment>
<sequence length="424" mass="45529">MSGLRITGVTITPVALKDPPLLNASGVHEPYALRSIVEVHTDAGITGINEAYGDDATLALLARAADGLAGVDVFDLNELSRRIAAAVGGVEASSPTELIGAASGDKTVAQAVAAFEVACYDAQGRATGRRVADLLGGAVRERVDFSAYLFYKWAEHPGDYEADPWGEALDPDGIVKQARRMVDRYGFGSLKLKGGVFAPEEEIEAVRALRREFPDRPVRLDPNANWTVPTSHRVAEALAGELEYLEDPTPGIPGMAEVAARTELPLATNMCVTGFEEIPEAVRLGAVQVILSDHHFWGGFRATQALAGICQTFGLGLSMHSNTHLGVSLAAMVHLGAATPNLTYALDTHTPWKWESEDVVAGGGLRFVDGAVTVPAGPGLGVDLDRDAVARLHEQYLTCGFRRRDDVGWMRRVRPDWTGKRPRF</sequence>
<dbReference type="Gene3D" id="3.30.390.10">
    <property type="entry name" value="Enolase-like, N-terminal domain"/>
    <property type="match status" value="1"/>
</dbReference>
<organism evidence="10 11">
    <name type="scientific">Catenulispora subtropica</name>
    <dbReference type="NCBI Taxonomy" id="450798"/>
    <lineage>
        <taxon>Bacteria</taxon>
        <taxon>Bacillati</taxon>
        <taxon>Actinomycetota</taxon>
        <taxon>Actinomycetes</taxon>
        <taxon>Catenulisporales</taxon>
        <taxon>Catenulisporaceae</taxon>
        <taxon>Catenulispora</taxon>
    </lineage>
</organism>
<dbReference type="Pfam" id="PF02746">
    <property type="entry name" value="MR_MLE_N"/>
    <property type="match status" value="1"/>
</dbReference>
<dbReference type="PANTHER" id="PTHR48080:SF4">
    <property type="entry name" value="GLUCARATE DEHYDRATASE"/>
    <property type="match status" value="1"/>
</dbReference>
<dbReference type="SUPFAM" id="SSF51604">
    <property type="entry name" value="Enolase C-terminal domain-like"/>
    <property type="match status" value="1"/>
</dbReference>
<name>A0ABP5D5Q7_9ACTN</name>
<keyword evidence="11" id="KW-1185">Reference proteome</keyword>
<dbReference type="InterPro" id="IPR013341">
    <property type="entry name" value="Mandelate_racemase_N_dom"/>
</dbReference>
<dbReference type="InterPro" id="IPR034593">
    <property type="entry name" value="DgoD-like"/>
</dbReference>
<dbReference type="SFLD" id="SFLDG00055">
    <property type="entry name" value="glucarate_dehydratase"/>
    <property type="match status" value="1"/>
</dbReference>
<dbReference type="Pfam" id="PF13378">
    <property type="entry name" value="MR_MLE_C"/>
    <property type="match status" value="1"/>
</dbReference>
<dbReference type="InterPro" id="IPR029017">
    <property type="entry name" value="Enolase-like_N"/>
</dbReference>
<evidence type="ECO:0000256" key="3">
    <source>
        <dbReference type="ARBA" id="ARBA00005183"/>
    </source>
</evidence>
<keyword evidence="7" id="KW-0460">Magnesium</keyword>
<dbReference type="InterPro" id="IPR034598">
    <property type="entry name" value="GlucD-like"/>
</dbReference>
<keyword evidence="8" id="KW-0456">Lyase</keyword>
<evidence type="ECO:0000256" key="6">
    <source>
        <dbReference type="ARBA" id="ARBA00022723"/>
    </source>
</evidence>
<dbReference type="EMBL" id="BAAAQM010000019">
    <property type="protein sequence ID" value="GAA1973949.1"/>
    <property type="molecule type" value="Genomic_DNA"/>
</dbReference>
<evidence type="ECO:0000256" key="2">
    <source>
        <dbReference type="ARBA" id="ARBA00001946"/>
    </source>
</evidence>
<comment type="cofactor">
    <cofactor evidence="2">
        <name>Mg(2+)</name>
        <dbReference type="ChEBI" id="CHEBI:18420"/>
    </cofactor>
</comment>
<evidence type="ECO:0000256" key="4">
    <source>
        <dbReference type="ARBA" id="ARBA00009938"/>
    </source>
</evidence>
<comment type="caution">
    <text evidence="10">The sequence shown here is derived from an EMBL/GenBank/DDBJ whole genome shotgun (WGS) entry which is preliminary data.</text>
</comment>
<dbReference type="InterPro" id="IPR029065">
    <property type="entry name" value="Enolase_C-like"/>
</dbReference>
<dbReference type="SMART" id="SM00922">
    <property type="entry name" value="MR_MLE"/>
    <property type="match status" value="1"/>
</dbReference>
<evidence type="ECO:0000256" key="8">
    <source>
        <dbReference type="ARBA" id="ARBA00023239"/>
    </source>
</evidence>
<evidence type="ECO:0000256" key="7">
    <source>
        <dbReference type="ARBA" id="ARBA00022842"/>
    </source>
</evidence>
<proteinExistence type="inferred from homology"/>
<accession>A0ABP5D5Q7</accession>
<dbReference type="EC" id="4.2.1.40" evidence="5"/>
<dbReference type="RefSeq" id="WP_344658324.1">
    <property type="nucleotide sequence ID" value="NZ_BAAAQM010000019.1"/>
</dbReference>
<evidence type="ECO:0000313" key="10">
    <source>
        <dbReference type="EMBL" id="GAA1973949.1"/>
    </source>
</evidence>
<gene>
    <name evidence="10" type="ORF">GCM10009838_37390</name>
</gene>
<comment type="similarity">
    <text evidence="4">Belongs to the mandelate racemase/muconate lactonizing enzyme family. GlucD subfamily.</text>
</comment>
<evidence type="ECO:0000256" key="5">
    <source>
        <dbReference type="ARBA" id="ARBA00011973"/>
    </source>
</evidence>
<comment type="catalytic activity">
    <reaction evidence="1">
        <text>D-glucarate = 5-dehydro-4-deoxy-D-glucarate + H2O</text>
        <dbReference type="Rhea" id="RHEA:14573"/>
        <dbReference type="ChEBI" id="CHEBI:15377"/>
        <dbReference type="ChEBI" id="CHEBI:30612"/>
        <dbReference type="ChEBI" id="CHEBI:42819"/>
        <dbReference type="EC" id="4.2.1.40"/>
    </reaction>
</comment>
<dbReference type="Gene3D" id="3.20.20.120">
    <property type="entry name" value="Enolase-like C-terminal domain"/>
    <property type="match status" value="1"/>
</dbReference>
<dbReference type="PANTHER" id="PTHR48080">
    <property type="entry name" value="D-GALACTONATE DEHYDRATASE-RELATED"/>
    <property type="match status" value="1"/>
</dbReference>
<dbReference type="SFLD" id="SFLDS00001">
    <property type="entry name" value="Enolase"/>
    <property type="match status" value="1"/>
</dbReference>
<feature type="domain" description="Mandelate racemase/muconate lactonizing enzyme C-terminal" evidence="9">
    <location>
        <begin position="171"/>
        <end position="265"/>
    </location>
</feature>